<dbReference type="GO" id="GO:0004497">
    <property type="term" value="F:monooxygenase activity"/>
    <property type="evidence" value="ECO:0007669"/>
    <property type="project" value="InterPro"/>
</dbReference>
<gene>
    <name evidence="1" type="ORF">EDB81DRAFT_643915</name>
</gene>
<dbReference type="GO" id="GO:0020037">
    <property type="term" value="F:heme binding"/>
    <property type="evidence" value="ECO:0007669"/>
    <property type="project" value="InterPro"/>
</dbReference>
<organism evidence="1 2">
    <name type="scientific">Dactylonectria macrodidyma</name>
    <dbReference type="NCBI Taxonomy" id="307937"/>
    <lineage>
        <taxon>Eukaryota</taxon>
        <taxon>Fungi</taxon>
        <taxon>Dikarya</taxon>
        <taxon>Ascomycota</taxon>
        <taxon>Pezizomycotina</taxon>
        <taxon>Sordariomycetes</taxon>
        <taxon>Hypocreomycetidae</taxon>
        <taxon>Hypocreales</taxon>
        <taxon>Nectriaceae</taxon>
        <taxon>Dactylonectria</taxon>
    </lineage>
</organism>
<reference evidence="1" key="1">
    <citation type="journal article" date="2021" name="Nat. Commun.">
        <title>Genetic determinants of endophytism in the Arabidopsis root mycobiome.</title>
        <authorList>
            <person name="Mesny F."/>
            <person name="Miyauchi S."/>
            <person name="Thiergart T."/>
            <person name="Pickel B."/>
            <person name="Atanasova L."/>
            <person name="Karlsson M."/>
            <person name="Huettel B."/>
            <person name="Barry K.W."/>
            <person name="Haridas S."/>
            <person name="Chen C."/>
            <person name="Bauer D."/>
            <person name="Andreopoulos W."/>
            <person name="Pangilinan J."/>
            <person name="LaButti K."/>
            <person name="Riley R."/>
            <person name="Lipzen A."/>
            <person name="Clum A."/>
            <person name="Drula E."/>
            <person name="Henrissat B."/>
            <person name="Kohler A."/>
            <person name="Grigoriev I.V."/>
            <person name="Martin F.M."/>
            <person name="Hacquard S."/>
        </authorList>
    </citation>
    <scope>NUCLEOTIDE SEQUENCE</scope>
    <source>
        <strain evidence="1">MPI-CAGE-AT-0147</strain>
    </source>
</reference>
<keyword evidence="2" id="KW-1185">Reference proteome</keyword>
<name>A0A9P9JHR3_9HYPO</name>
<evidence type="ECO:0000313" key="1">
    <source>
        <dbReference type="EMBL" id="KAH7161921.1"/>
    </source>
</evidence>
<dbReference type="GO" id="GO:0016705">
    <property type="term" value="F:oxidoreductase activity, acting on paired donors, with incorporation or reduction of molecular oxygen"/>
    <property type="evidence" value="ECO:0007669"/>
    <property type="project" value="InterPro"/>
</dbReference>
<dbReference type="Proteomes" id="UP000738349">
    <property type="component" value="Unassembled WGS sequence"/>
</dbReference>
<dbReference type="Gene3D" id="1.10.630.10">
    <property type="entry name" value="Cytochrome P450"/>
    <property type="match status" value="1"/>
</dbReference>
<dbReference type="OrthoDB" id="5106167at2759"/>
<sequence>LRRIPGPFLARITELWRTTKYAKGNWHQDILKLHKTYGPVLRVSPNELSIVDKKGRVEVYGHGKGTRKV</sequence>
<protein>
    <submittedName>
        <fullName evidence="1">Uncharacterized protein</fullName>
    </submittedName>
</protein>
<comment type="caution">
    <text evidence="1">The sequence shown here is derived from an EMBL/GenBank/DDBJ whole genome shotgun (WGS) entry which is preliminary data.</text>
</comment>
<accession>A0A9P9JHR3</accession>
<dbReference type="GO" id="GO:0005506">
    <property type="term" value="F:iron ion binding"/>
    <property type="evidence" value="ECO:0007669"/>
    <property type="project" value="InterPro"/>
</dbReference>
<feature type="non-terminal residue" evidence="1">
    <location>
        <position position="1"/>
    </location>
</feature>
<dbReference type="AlphaFoldDB" id="A0A9P9JHR3"/>
<proteinExistence type="predicted"/>
<dbReference type="InterPro" id="IPR036396">
    <property type="entry name" value="Cyt_P450_sf"/>
</dbReference>
<evidence type="ECO:0000313" key="2">
    <source>
        <dbReference type="Proteomes" id="UP000738349"/>
    </source>
</evidence>
<dbReference type="EMBL" id="JAGMUV010000004">
    <property type="protein sequence ID" value="KAH7161921.1"/>
    <property type="molecule type" value="Genomic_DNA"/>
</dbReference>
<dbReference type="SUPFAM" id="SSF48264">
    <property type="entry name" value="Cytochrome P450"/>
    <property type="match status" value="1"/>
</dbReference>